<evidence type="ECO:0000259" key="9">
    <source>
        <dbReference type="PROSITE" id="PS50262"/>
    </source>
</evidence>
<keyword evidence="2 8" id="KW-0812">Transmembrane</keyword>
<keyword evidence="5 8" id="KW-0472">Membrane</keyword>
<dbReference type="HOGENOM" id="CLU_009579_11_1_1"/>
<dbReference type="PRINTS" id="PR00237">
    <property type="entry name" value="GPCRRHODOPSN"/>
</dbReference>
<feature type="transmembrane region" description="Helical" evidence="8">
    <location>
        <begin position="133"/>
        <end position="153"/>
    </location>
</feature>
<reference evidence="10 11" key="1">
    <citation type="journal article" date="2007" name="Science">
        <title>Sea anemone genome reveals ancestral eumetazoan gene repertoire and genomic organization.</title>
        <authorList>
            <person name="Putnam N.H."/>
            <person name="Srivastava M."/>
            <person name="Hellsten U."/>
            <person name="Dirks B."/>
            <person name="Chapman J."/>
            <person name="Salamov A."/>
            <person name="Terry A."/>
            <person name="Shapiro H."/>
            <person name="Lindquist E."/>
            <person name="Kapitonov V.V."/>
            <person name="Jurka J."/>
            <person name="Genikhovich G."/>
            <person name="Grigoriev I.V."/>
            <person name="Lucas S.M."/>
            <person name="Steele R.E."/>
            <person name="Finnerty J.R."/>
            <person name="Technau U."/>
            <person name="Martindale M.Q."/>
            <person name="Rokhsar D.S."/>
        </authorList>
    </citation>
    <scope>NUCLEOTIDE SEQUENCE [LARGE SCALE GENOMIC DNA]</scope>
    <source>
        <strain evidence="11">CH2 X CH6</strain>
    </source>
</reference>
<evidence type="ECO:0000256" key="8">
    <source>
        <dbReference type="SAM" id="Phobius"/>
    </source>
</evidence>
<keyword evidence="3 8" id="KW-1133">Transmembrane helix</keyword>
<organism evidence="10 11">
    <name type="scientific">Nematostella vectensis</name>
    <name type="common">Starlet sea anemone</name>
    <dbReference type="NCBI Taxonomy" id="45351"/>
    <lineage>
        <taxon>Eukaryota</taxon>
        <taxon>Metazoa</taxon>
        <taxon>Cnidaria</taxon>
        <taxon>Anthozoa</taxon>
        <taxon>Hexacorallia</taxon>
        <taxon>Actiniaria</taxon>
        <taxon>Edwardsiidae</taxon>
        <taxon>Nematostella</taxon>
    </lineage>
</organism>
<feature type="transmembrane region" description="Helical" evidence="8">
    <location>
        <begin position="50"/>
        <end position="71"/>
    </location>
</feature>
<protein>
    <recommendedName>
        <fullName evidence="9">G-protein coupled receptors family 1 profile domain-containing protein</fullName>
    </recommendedName>
</protein>
<dbReference type="InterPro" id="IPR050125">
    <property type="entry name" value="GPCR_opsins"/>
</dbReference>
<feature type="transmembrane region" description="Helical" evidence="8">
    <location>
        <begin position="20"/>
        <end position="38"/>
    </location>
</feature>
<dbReference type="PROSITE" id="PS50262">
    <property type="entry name" value="G_PROTEIN_RECEP_F1_2"/>
    <property type="match status" value="1"/>
</dbReference>
<evidence type="ECO:0000256" key="5">
    <source>
        <dbReference type="ARBA" id="ARBA00023136"/>
    </source>
</evidence>
<keyword evidence="11" id="KW-1185">Reference proteome</keyword>
<dbReference type="GO" id="GO:0071482">
    <property type="term" value="P:cellular response to light stimulus"/>
    <property type="evidence" value="ECO:0000318"/>
    <property type="project" value="GO_Central"/>
</dbReference>
<dbReference type="OMA" id="VKIDICE"/>
<dbReference type="eggNOG" id="KOG3656">
    <property type="taxonomic scope" value="Eukaryota"/>
</dbReference>
<evidence type="ECO:0000256" key="4">
    <source>
        <dbReference type="ARBA" id="ARBA00023040"/>
    </source>
</evidence>
<evidence type="ECO:0000313" key="11">
    <source>
        <dbReference type="Proteomes" id="UP000001593"/>
    </source>
</evidence>
<keyword evidence="6" id="KW-0675">Receptor</keyword>
<dbReference type="Gene3D" id="1.20.1070.10">
    <property type="entry name" value="Rhodopsin 7-helix transmembrane proteins"/>
    <property type="match status" value="2"/>
</dbReference>
<dbReference type="PANTHER" id="PTHR24240">
    <property type="entry name" value="OPSIN"/>
    <property type="match status" value="1"/>
</dbReference>
<dbReference type="OrthoDB" id="5985475at2759"/>
<evidence type="ECO:0000256" key="1">
    <source>
        <dbReference type="ARBA" id="ARBA00004141"/>
    </source>
</evidence>
<dbReference type="GO" id="GO:0007186">
    <property type="term" value="P:G protein-coupled receptor signaling pathway"/>
    <property type="evidence" value="ECO:0000318"/>
    <property type="project" value="GO_Central"/>
</dbReference>
<name>A7RVH5_NEMVE</name>
<dbReference type="GO" id="GO:0005886">
    <property type="term" value="C:plasma membrane"/>
    <property type="evidence" value="ECO:0000318"/>
    <property type="project" value="GO_Central"/>
</dbReference>
<dbReference type="Pfam" id="PF00001">
    <property type="entry name" value="7tm_1"/>
    <property type="match status" value="1"/>
</dbReference>
<comment type="subcellular location">
    <subcellularLocation>
        <location evidence="1">Membrane</location>
        <topology evidence="1">Multi-pass membrane protein</topology>
    </subcellularLocation>
</comment>
<dbReference type="EMBL" id="DS469543">
    <property type="protein sequence ID" value="EDO44578.1"/>
    <property type="molecule type" value="Genomic_DNA"/>
</dbReference>
<dbReference type="PhylomeDB" id="A7RVH5"/>
<feature type="transmembrane region" description="Helical" evidence="8">
    <location>
        <begin position="424"/>
        <end position="443"/>
    </location>
</feature>
<proteinExistence type="predicted"/>
<dbReference type="InterPro" id="IPR000276">
    <property type="entry name" value="GPCR_Rhodpsn"/>
</dbReference>
<keyword evidence="4" id="KW-0297">G-protein coupled receptor</keyword>
<dbReference type="KEGG" id="nve:5516646"/>
<keyword evidence="7" id="KW-0807">Transducer</keyword>
<evidence type="ECO:0000256" key="7">
    <source>
        <dbReference type="ARBA" id="ARBA00023224"/>
    </source>
</evidence>
<dbReference type="SUPFAM" id="SSF81321">
    <property type="entry name" value="Family A G protein-coupled receptor-like"/>
    <property type="match status" value="1"/>
</dbReference>
<dbReference type="GO" id="GO:0007602">
    <property type="term" value="P:phototransduction"/>
    <property type="evidence" value="ECO:0000318"/>
    <property type="project" value="GO_Central"/>
</dbReference>
<sequence length="463" mass="52656">MNSSEESGKVETITRSLPMMLLALAAFAENALVLVSVARFKSLRRLPGNAFIVNLALTDVIGASVCMPLAISAVLSNRWVLGELICQFQAFLIVALSNVTFLTLFSYSVYRYFMVTSSRQPTRAVMWTRVKTALLAIWAVGLSMSVPPLGGWGRYEYIPTFYACTLDWHANKSFSVSIFIIIYFIPQAIMAFSYYRISIFVRRHKRNLLKRKKENAMNNFHSNPAINLGLSTNENTEPAENIARKDERMSNVQLPIILLEHPEEDPNKKVLFGRRFHDSGDSPDEFPLFDSLRRPSALNAVSPVLSVVDLRETFRSPCLSMGNIFLDQNEVEEDATEPVVIQNPASVSNNELPLNLSRFEKRSKPQAKVQKFVNWRRLFRETRLIKLLLFTLLAFYVCWTPFAVASFMQTVGFLEPRPPYFDVVSMWLAFSNAVCNPVIYALLNSQFKKAFSKILKRLFCCAC</sequence>
<dbReference type="InterPro" id="IPR017452">
    <property type="entry name" value="GPCR_Rhodpsn_7TM"/>
</dbReference>
<accession>A7RVH5</accession>
<feature type="transmembrane region" description="Helical" evidence="8">
    <location>
        <begin position="384"/>
        <end position="404"/>
    </location>
</feature>
<evidence type="ECO:0000313" key="10">
    <source>
        <dbReference type="EMBL" id="EDO44578.1"/>
    </source>
</evidence>
<evidence type="ECO:0000256" key="6">
    <source>
        <dbReference type="ARBA" id="ARBA00023170"/>
    </source>
</evidence>
<evidence type="ECO:0000256" key="3">
    <source>
        <dbReference type="ARBA" id="ARBA00022989"/>
    </source>
</evidence>
<feature type="domain" description="G-protein coupled receptors family 1 profile" evidence="9">
    <location>
        <begin position="29"/>
        <end position="440"/>
    </location>
</feature>
<dbReference type="GO" id="GO:0008020">
    <property type="term" value="F:G protein-coupled photoreceptor activity"/>
    <property type="evidence" value="ECO:0000318"/>
    <property type="project" value="GO_Central"/>
</dbReference>
<gene>
    <name evidence="10" type="ORF">NEMVEDRAFT_v1g202749</name>
</gene>
<evidence type="ECO:0000256" key="2">
    <source>
        <dbReference type="ARBA" id="ARBA00022692"/>
    </source>
</evidence>
<feature type="transmembrane region" description="Helical" evidence="8">
    <location>
        <begin position="91"/>
        <end position="113"/>
    </location>
</feature>
<dbReference type="Proteomes" id="UP000001593">
    <property type="component" value="Unassembled WGS sequence"/>
</dbReference>
<dbReference type="STRING" id="45351.A7RVH5"/>
<feature type="transmembrane region" description="Helical" evidence="8">
    <location>
        <begin position="173"/>
        <end position="195"/>
    </location>
</feature>
<dbReference type="AlphaFoldDB" id="A7RVH5"/>
<dbReference type="InParanoid" id="A7RVH5"/>